<dbReference type="InterPro" id="IPR020056">
    <property type="entry name" value="Rbsml_bL25/Gln-tRNA_synth_N"/>
</dbReference>
<dbReference type="NCBIfam" id="NF011291">
    <property type="entry name" value="PRK14703.1"/>
    <property type="match status" value="1"/>
</dbReference>
<dbReference type="InterPro" id="IPR020061">
    <property type="entry name" value="Glu_tRNA_lig_a-bdl"/>
</dbReference>
<dbReference type="FunFam" id="3.40.50.620:FF:000037">
    <property type="entry name" value="Glutamine--tRNA ligase cytoplasmic"/>
    <property type="match status" value="1"/>
</dbReference>
<dbReference type="FunFam" id="1.10.1160.10:FF:000001">
    <property type="entry name" value="Glutamine--tRNA ligase"/>
    <property type="match status" value="1"/>
</dbReference>
<evidence type="ECO:0000256" key="7">
    <source>
        <dbReference type="ARBA" id="ARBA00023146"/>
    </source>
</evidence>
<dbReference type="PRINTS" id="PR00987">
    <property type="entry name" value="TRNASYNTHGLU"/>
</dbReference>
<keyword evidence="3" id="KW-0436">Ligase</keyword>
<evidence type="ECO:0000256" key="9">
    <source>
        <dbReference type="SAM" id="MobiDB-lite"/>
    </source>
</evidence>
<dbReference type="InterPro" id="IPR001412">
    <property type="entry name" value="aa-tRNA-synth_I_CS"/>
</dbReference>
<evidence type="ECO:0000259" key="12">
    <source>
        <dbReference type="Pfam" id="PF20974"/>
    </source>
</evidence>
<dbReference type="AlphaFoldDB" id="A0A381VBN7"/>
<reference evidence="13" key="1">
    <citation type="submission" date="2018-05" db="EMBL/GenBank/DDBJ databases">
        <authorList>
            <person name="Lanie J.A."/>
            <person name="Ng W.-L."/>
            <person name="Kazmierczak K.M."/>
            <person name="Andrzejewski T.M."/>
            <person name="Davidsen T.M."/>
            <person name="Wayne K.J."/>
            <person name="Tettelin H."/>
            <person name="Glass J.I."/>
            <person name="Rusch D."/>
            <person name="Podicherti R."/>
            <person name="Tsui H.-C.T."/>
            <person name="Winkler M.E."/>
        </authorList>
    </citation>
    <scope>NUCLEOTIDE SEQUENCE</scope>
</reference>
<accession>A0A381VBN7</accession>
<evidence type="ECO:0000313" key="13">
    <source>
        <dbReference type="EMBL" id="SVA37770.1"/>
    </source>
</evidence>
<name>A0A381VBN7_9ZZZZ</name>
<dbReference type="InterPro" id="IPR000924">
    <property type="entry name" value="Glu/Gln-tRNA-synth"/>
</dbReference>
<dbReference type="Gene3D" id="2.40.240.10">
    <property type="entry name" value="Ribosomal Protein L25, Chain P"/>
    <property type="match status" value="2"/>
</dbReference>
<keyword evidence="6" id="KW-0648">Protein biosynthesis</keyword>
<gene>
    <name evidence="13" type="ORF">METZ01_LOCUS90624</name>
</gene>
<dbReference type="EMBL" id="UINC01008390">
    <property type="protein sequence ID" value="SVA37770.1"/>
    <property type="molecule type" value="Genomic_DNA"/>
</dbReference>
<evidence type="ECO:0000256" key="5">
    <source>
        <dbReference type="ARBA" id="ARBA00022840"/>
    </source>
</evidence>
<organism evidence="13">
    <name type="scientific">marine metagenome</name>
    <dbReference type="NCBI Taxonomy" id="408172"/>
    <lineage>
        <taxon>unclassified sequences</taxon>
        <taxon>metagenomes</taxon>
        <taxon>ecological metagenomes</taxon>
    </lineage>
</organism>
<dbReference type="Gene3D" id="3.40.50.620">
    <property type="entry name" value="HUPs"/>
    <property type="match status" value="1"/>
</dbReference>
<dbReference type="PANTHER" id="PTHR43097">
    <property type="entry name" value="GLUTAMINE-TRNA LIGASE"/>
    <property type="match status" value="1"/>
</dbReference>
<feature type="domain" description="Glutamyl/glutaminyl-tRNA synthetase class Ib anti-codon binding" evidence="11">
    <location>
        <begin position="357"/>
        <end position="457"/>
    </location>
</feature>
<dbReference type="GO" id="GO:0006425">
    <property type="term" value="P:glutaminyl-tRNA aminoacylation"/>
    <property type="evidence" value="ECO:0007669"/>
    <property type="project" value="InterPro"/>
</dbReference>
<dbReference type="Pfam" id="PF20974">
    <property type="entry name" value="tRNA-synt_1c_C2"/>
    <property type="match status" value="1"/>
</dbReference>
<evidence type="ECO:0000256" key="2">
    <source>
        <dbReference type="ARBA" id="ARBA00022490"/>
    </source>
</evidence>
<feature type="domain" description="tRNA synthetases class I (E and Q) anti-codon binding" evidence="12">
    <location>
        <begin position="474"/>
        <end position="547"/>
    </location>
</feature>
<dbReference type="InterPro" id="IPR020059">
    <property type="entry name" value="Glu/Gln-tRNA-synth_Ib_codon-bd"/>
</dbReference>
<dbReference type="InterPro" id="IPR011035">
    <property type="entry name" value="Ribosomal_bL25/Gln-tRNA_synth"/>
</dbReference>
<comment type="catalytic activity">
    <reaction evidence="8">
        <text>tRNA(Gln) + L-glutamine + ATP = L-glutaminyl-tRNA(Gln) + AMP + diphosphate</text>
        <dbReference type="Rhea" id="RHEA:20121"/>
        <dbReference type="Rhea" id="RHEA-COMP:9662"/>
        <dbReference type="Rhea" id="RHEA-COMP:9681"/>
        <dbReference type="ChEBI" id="CHEBI:30616"/>
        <dbReference type="ChEBI" id="CHEBI:33019"/>
        <dbReference type="ChEBI" id="CHEBI:58359"/>
        <dbReference type="ChEBI" id="CHEBI:78442"/>
        <dbReference type="ChEBI" id="CHEBI:78521"/>
        <dbReference type="ChEBI" id="CHEBI:456215"/>
        <dbReference type="EC" id="6.1.1.18"/>
    </reaction>
</comment>
<dbReference type="EC" id="6.1.1.18" evidence="1"/>
<keyword evidence="7" id="KW-0030">Aminoacyl-tRNA synthetase</keyword>
<dbReference type="Gene3D" id="3.90.800.10">
    <property type="entry name" value="Glutamyl-tRNA Synthetase, Domain 3"/>
    <property type="match status" value="1"/>
</dbReference>
<evidence type="ECO:0000256" key="3">
    <source>
        <dbReference type="ARBA" id="ARBA00022598"/>
    </source>
</evidence>
<dbReference type="SUPFAM" id="SSF52374">
    <property type="entry name" value="Nucleotidylyl transferase"/>
    <property type="match status" value="1"/>
</dbReference>
<evidence type="ECO:0000256" key="1">
    <source>
        <dbReference type="ARBA" id="ARBA00012836"/>
    </source>
</evidence>
<sequence>MTPPTKGPTGAPGTPDKDTGSTPPLDFIRTIVAADLVNQKHDGPIATRFPPEPNGYLHIGHAKSICLNFGVAADYRGTCNVRFDDTNPTKEDVEYVNAIQDDIRWLGFDWGKHLYYASDYFERLYGYAVRLIERGKAYVDDLSAEQIREYRGTLIVPGRESPYRDRSVEENLDLFARMRAGEFPDGSKVLRAKIDMASGNMNMRDPTLYRIRRANHHRTGNQWYVYPMYDFTHALSDSIEQITHSLCTLEFEDHRPLYDWVLTETEVTCHPQQIEFARLNLSYTVLSKRQLLVLIEKGLVFGWDDPRLPTLVGMRRRGLPPKAIRTFCDRIGMAKRKNVVDVAVLEHAVREELNQTSPRVMAVLRPLKVVIQNYPEEKIEEVDLLNNPENPDTGTRKVPFSRVLYLERDDFSEDPPKKFFRLAPGREVRLRGAYFITCVDVVKNGQGEIVELRCTYDPTTRGGASPDGRRVKATLHWVSVEQALTAQVRLYDRLFVDEHPGENRDFLEAINPGSLEVINTCRVEPSVASMAPGDRCQFERLGYFCVDPDSSDGQLVFNRTVSLRDVWAKIARTMKASG</sequence>
<dbReference type="HAMAP" id="MF_00126">
    <property type="entry name" value="Gln_tRNA_synth"/>
    <property type="match status" value="1"/>
</dbReference>
<dbReference type="SUPFAM" id="SSF50715">
    <property type="entry name" value="Ribosomal protein L25-like"/>
    <property type="match status" value="1"/>
</dbReference>
<evidence type="ECO:0000259" key="10">
    <source>
        <dbReference type="Pfam" id="PF00749"/>
    </source>
</evidence>
<evidence type="ECO:0000259" key="11">
    <source>
        <dbReference type="Pfam" id="PF03950"/>
    </source>
</evidence>
<dbReference type="InterPro" id="IPR004514">
    <property type="entry name" value="Gln-tRNA-synth"/>
</dbReference>
<keyword evidence="4" id="KW-0547">Nucleotide-binding</keyword>
<protein>
    <recommendedName>
        <fullName evidence="1">glutamine--tRNA ligase</fullName>
        <ecNumber evidence="1">6.1.1.18</ecNumber>
    </recommendedName>
</protein>
<dbReference type="PROSITE" id="PS00178">
    <property type="entry name" value="AA_TRNA_LIGASE_I"/>
    <property type="match status" value="1"/>
</dbReference>
<proteinExistence type="inferred from homology"/>
<evidence type="ECO:0000256" key="4">
    <source>
        <dbReference type="ARBA" id="ARBA00022741"/>
    </source>
</evidence>
<dbReference type="GO" id="GO:0004819">
    <property type="term" value="F:glutamine-tRNA ligase activity"/>
    <property type="evidence" value="ECO:0007669"/>
    <property type="project" value="UniProtKB-EC"/>
</dbReference>
<dbReference type="GO" id="GO:0005829">
    <property type="term" value="C:cytosol"/>
    <property type="evidence" value="ECO:0007669"/>
    <property type="project" value="TreeGrafter"/>
</dbReference>
<evidence type="ECO:0000256" key="6">
    <source>
        <dbReference type="ARBA" id="ARBA00022917"/>
    </source>
</evidence>
<dbReference type="InterPro" id="IPR049437">
    <property type="entry name" value="tRNA-synt_1c_C2"/>
</dbReference>
<dbReference type="Pfam" id="PF03950">
    <property type="entry name" value="tRNA-synt_1c_C"/>
    <property type="match status" value="1"/>
</dbReference>
<dbReference type="InterPro" id="IPR020058">
    <property type="entry name" value="Glu/Gln-tRNA-synth_Ib_cat-dom"/>
</dbReference>
<dbReference type="Gene3D" id="1.10.1160.10">
    <property type="entry name" value="Glutamyl-trna Synthetase, Domain 2"/>
    <property type="match status" value="1"/>
</dbReference>
<dbReference type="NCBIfam" id="TIGR00440">
    <property type="entry name" value="glnS"/>
    <property type="match status" value="1"/>
</dbReference>
<dbReference type="FunFam" id="2.40.240.10:FF:000001">
    <property type="entry name" value="Glutamine--tRNA ligase"/>
    <property type="match status" value="1"/>
</dbReference>
<keyword evidence="5" id="KW-0067">ATP-binding</keyword>
<keyword evidence="2" id="KW-0963">Cytoplasm</keyword>
<evidence type="ECO:0000256" key="8">
    <source>
        <dbReference type="ARBA" id="ARBA00048270"/>
    </source>
</evidence>
<dbReference type="Pfam" id="PF00749">
    <property type="entry name" value="tRNA-synt_1c"/>
    <property type="match status" value="1"/>
</dbReference>
<dbReference type="FunFam" id="3.90.800.10:FF:000001">
    <property type="entry name" value="Glutamine--tRNA ligase"/>
    <property type="match status" value="1"/>
</dbReference>
<feature type="domain" description="Glutamyl/glutaminyl-tRNA synthetase class Ib catalytic" evidence="10">
    <location>
        <begin position="45"/>
        <end position="354"/>
    </location>
</feature>
<dbReference type="PANTHER" id="PTHR43097:SF5">
    <property type="entry name" value="GLUTAMATE--TRNA LIGASE"/>
    <property type="match status" value="1"/>
</dbReference>
<dbReference type="InterPro" id="IPR050132">
    <property type="entry name" value="Gln/Glu-tRNA_Ligase"/>
</dbReference>
<dbReference type="InterPro" id="IPR022861">
    <property type="entry name" value="Gln_tRNA_ligase_bac"/>
</dbReference>
<dbReference type="InterPro" id="IPR014729">
    <property type="entry name" value="Rossmann-like_a/b/a_fold"/>
</dbReference>
<feature type="region of interest" description="Disordered" evidence="9">
    <location>
        <begin position="1"/>
        <end position="22"/>
    </location>
</feature>
<dbReference type="GO" id="GO:0005524">
    <property type="term" value="F:ATP binding"/>
    <property type="evidence" value="ECO:0007669"/>
    <property type="project" value="UniProtKB-KW"/>
</dbReference>